<dbReference type="EMBL" id="JANBPW010000083">
    <property type="protein sequence ID" value="KAJ1950973.1"/>
    <property type="molecule type" value="Genomic_DNA"/>
</dbReference>
<sequence length="275" mass="31796">MHYIGEIDFSRILGQRFRNDRQSTVTYQLSRTCPKQTRLVWEWGTSKICPQCLTWSMRPSVCKESYIDKNGSEKTKDNVSRFNLQCITCGISLDRDKSAARNIAMLGAFEQVGYGRPAVFCPDWAIRRKIEMVQEQKIGERVTWILEAKGKPMYFDSQMNDAQAIDDTKKNAAIKYAKQKFEGVYSEARKEAIAALLKEGKIETDAAIDKYLKAIRDIRSTARKRKQHIKRMDNNKDIRTKTFSQVTRENLSKRKRKRKRLTNLSQMQAAAAASF</sequence>
<accession>A0ACC1JGW8</accession>
<dbReference type="Proteomes" id="UP001150603">
    <property type="component" value="Unassembled WGS sequence"/>
</dbReference>
<reference evidence="1" key="1">
    <citation type="submission" date="2022-07" db="EMBL/GenBank/DDBJ databases">
        <title>Phylogenomic reconstructions and comparative analyses of Kickxellomycotina fungi.</title>
        <authorList>
            <person name="Reynolds N.K."/>
            <person name="Stajich J.E."/>
            <person name="Barry K."/>
            <person name="Grigoriev I.V."/>
            <person name="Crous P."/>
            <person name="Smith M.E."/>
        </authorList>
    </citation>
    <scope>NUCLEOTIDE SEQUENCE</scope>
    <source>
        <strain evidence="1">NRRL 5244</strain>
    </source>
</reference>
<evidence type="ECO:0000313" key="1">
    <source>
        <dbReference type="EMBL" id="KAJ1950973.1"/>
    </source>
</evidence>
<name>A0ACC1JGW8_9FUNG</name>
<gene>
    <name evidence="1" type="ORF">FBU59_000426</name>
</gene>
<organism evidence="1 2">
    <name type="scientific">Linderina macrospora</name>
    <dbReference type="NCBI Taxonomy" id="4868"/>
    <lineage>
        <taxon>Eukaryota</taxon>
        <taxon>Fungi</taxon>
        <taxon>Fungi incertae sedis</taxon>
        <taxon>Zoopagomycota</taxon>
        <taxon>Kickxellomycotina</taxon>
        <taxon>Kickxellomycetes</taxon>
        <taxon>Kickxellales</taxon>
        <taxon>Kickxellaceae</taxon>
        <taxon>Linderina</taxon>
    </lineage>
</organism>
<comment type="caution">
    <text evidence="1">The sequence shown here is derived from an EMBL/GenBank/DDBJ whole genome shotgun (WGS) entry which is preliminary data.</text>
</comment>
<evidence type="ECO:0000313" key="2">
    <source>
        <dbReference type="Proteomes" id="UP001150603"/>
    </source>
</evidence>
<protein>
    <submittedName>
        <fullName evidence="1">Uncharacterized protein</fullName>
    </submittedName>
</protein>
<proteinExistence type="predicted"/>
<keyword evidence="2" id="KW-1185">Reference proteome</keyword>